<comment type="caution">
    <text evidence="1">The sequence shown here is derived from an EMBL/GenBank/DDBJ whole genome shotgun (WGS) entry which is preliminary data.</text>
</comment>
<evidence type="ECO:0000313" key="2">
    <source>
        <dbReference type="Proteomes" id="UP001524502"/>
    </source>
</evidence>
<protein>
    <submittedName>
        <fullName evidence="1">Uncharacterized protein</fullName>
    </submittedName>
</protein>
<name>A0ABT1RNE4_9FIRM</name>
<dbReference type="EMBL" id="JANFXK010000006">
    <property type="protein sequence ID" value="MCQ4636431.1"/>
    <property type="molecule type" value="Genomic_DNA"/>
</dbReference>
<accession>A0ABT1RNE4</accession>
<reference evidence="1 2" key="1">
    <citation type="submission" date="2022-06" db="EMBL/GenBank/DDBJ databases">
        <title>Isolation of gut microbiota from human fecal samples.</title>
        <authorList>
            <person name="Pamer E.G."/>
            <person name="Barat B."/>
            <person name="Waligurski E."/>
            <person name="Medina S."/>
            <person name="Paddock L."/>
            <person name="Mostad J."/>
        </authorList>
    </citation>
    <scope>NUCLEOTIDE SEQUENCE [LARGE SCALE GENOMIC DNA]</scope>
    <source>
        <strain evidence="1 2">SL.3.17</strain>
    </source>
</reference>
<dbReference type="Proteomes" id="UP001524502">
    <property type="component" value="Unassembled WGS sequence"/>
</dbReference>
<evidence type="ECO:0000313" key="1">
    <source>
        <dbReference type="EMBL" id="MCQ4636431.1"/>
    </source>
</evidence>
<proteinExistence type="predicted"/>
<gene>
    <name evidence="1" type="ORF">NE619_06795</name>
</gene>
<dbReference type="RefSeq" id="WP_256131618.1">
    <property type="nucleotide sequence ID" value="NZ_JANFXK010000006.1"/>
</dbReference>
<organism evidence="1 2">
    <name type="scientific">Anaerovorax odorimutans</name>
    <dbReference type="NCBI Taxonomy" id="109327"/>
    <lineage>
        <taxon>Bacteria</taxon>
        <taxon>Bacillati</taxon>
        <taxon>Bacillota</taxon>
        <taxon>Clostridia</taxon>
        <taxon>Peptostreptococcales</taxon>
        <taxon>Anaerovoracaceae</taxon>
        <taxon>Anaerovorax</taxon>
    </lineage>
</organism>
<keyword evidence="2" id="KW-1185">Reference proteome</keyword>
<sequence>MALFALKLERSGQKMWVCGFYGFVFRKFPLEIGQQEQETLKKDPLLPLFFNERSGNDLMRYNAKLNMDVSYLAGLTELVELAERRPDAAESSE</sequence>